<dbReference type="STRING" id="563192.HMPREF0179_00833"/>
<dbReference type="Gene3D" id="1.25.40.10">
    <property type="entry name" value="Tetratricopeptide repeat domain"/>
    <property type="match status" value="3"/>
</dbReference>
<dbReference type="OrthoDB" id="5449302at2"/>
<dbReference type="EMBL" id="ADCP02000001">
    <property type="protein sequence ID" value="EFV45355.1"/>
    <property type="molecule type" value="Genomic_DNA"/>
</dbReference>
<dbReference type="HOGENOM" id="CLU_035038_0_0_7"/>
<dbReference type="PANTHER" id="PTHR11102">
    <property type="entry name" value="SEL-1-LIKE PROTEIN"/>
    <property type="match status" value="1"/>
</dbReference>
<dbReference type="eggNOG" id="COG0790">
    <property type="taxonomic scope" value="Bacteria"/>
</dbReference>
<reference evidence="1 2" key="1">
    <citation type="submission" date="2010-10" db="EMBL/GenBank/DDBJ databases">
        <authorList>
            <consortium name="The Broad Institute Genome Sequencing Platform"/>
            <person name="Ward D."/>
            <person name="Earl A."/>
            <person name="Feldgarden M."/>
            <person name="Young S.K."/>
            <person name="Gargeya S."/>
            <person name="Zeng Q."/>
            <person name="Alvarado L."/>
            <person name="Berlin A."/>
            <person name="Bochicchio J."/>
            <person name="Chapman S.B."/>
            <person name="Chen Z."/>
            <person name="Freedman E."/>
            <person name="Gellesch M."/>
            <person name="Goldberg J."/>
            <person name="Griggs A."/>
            <person name="Gujja S."/>
            <person name="Heilman E."/>
            <person name="Heiman D."/>
            <person name="Howarth C."/>
            <person name="Mehta T."/>
            <person name="Neiman D."/>
            <person name="Pearson M."/>
            <person name="Roberts A."/>
            <person name="Saif S."/>
            <person name="Shea T."/>
            <person name="Shenoy N."/>
            <person name="Sisk P."/>
            <person name="Stolte C."/>
            <person name="Sykes S."/>
            <person name="White J."/>
            <person name="Yandava C."/>
            <person name="Allen-Vercoe E."/>
            <person name="Sibley C."/>
            <person name="Ambrose C.E."/>
            <person name="Strauss J."/>
            <person name="Daigneault M."/>
            <person name="Haas B."/>
            <person name="Nusbaum C."/>
            <person name="Birren B."/>
        </authorList>
    </citation>
    <scope>NUCLEOTIDE SEQUENCE [LARGE SCALE GENOMIC DNA]</scope>
    <source>
        <strain evidence="1 2">3_1_6</strain>
    </source>
</reference>
<dbReference type="PANTHER" id="PTHR11102:SF160">
    <property type="entry name" value="ERAD-ASSOCIATED E3 UBIQUITIN-PROTEIN LIGASE COMPONENT HRD3"/>
    <property type="match status" value="1"/>
</dbReference>
<dbReference type="SUPFAM" id="SSF81901">
    <property type="entry name" value="HCP-like"/>
    <property type="match status" value="2"/>
</dbReference>
<dbReference type="Proteomes" id="UP000006034">
    <property type="component" value="Unassembled WGS sequence"/>
</dbReference>
<sequence length="428" mass="47295">MEKVFSDKTEEGIRLIWMQFDPEKTAEGVRLLREAADAGDPDALCFLARTYMGERYVWEYAALEINGEKAASLLKEGIRRGSACAVLLAMRCGELTPSARKAMPFASLKEARDDVLGKAEAGHPFCQYMIGNTYYFGDCFEIDGIDPQTAFHDPDGLRADTARRALPWLEKALNGGLSDAAKNLYNLFSGSEGFPRDRGRQLEIALRGASAGNPYWEERCGKMCREENGREAEAMRWFRQAAHHGQASSWFHIGSHYERGLGVDKDPAKAAEAYRNGAEKGSSDAQQALGIMAAFGRGVPQDPAQAAYWLRLAADDEKPLACGVLGHCYLRGLGVQQDDGEAFALLDRFAEAYDREKPDDGETSTYPDELVGIVYNGLGELYADGRGGPVDIKEGIRCFQAAAELGNGDARRNLGRFKRNWFGKWVRK</sequence>
<comment type="caution">
    <text evidence="1">The sequence shown here is derived from an EMBL/GenBank/DDBJ whole genome shotgun (WGS) entry which is preliminary data.</text>
</comment>
<accession>E5Y3S2</accession>
<dbReference type="AlphaFoldDB" id="E5Y3S2"/>
<evidence type="ECO:0000313" key="1">
    <source>
        <dbReference type="EMBL" id="EFV45355.1"/>
    </source>
</evidence>
<protein>
    <recommendedName>
        <fullName evidence="3">Beta-lactamase</fullName>
    </recommendedName>
</protein>
<keyword evidence="2" id="KW-1185">Reference proteome</keyword>
<proteinExistence type="predicted"/>
<name>E5Y3S2_BILW3</name>
<dbReference type="InterPro" id="IPR011990">
    <property type="entry name" value="TPR-like_helical_dom_sf"/>
</dbReference>
<dbReference type="SMART" id="SM00671">
    <property type="entry name" value="SEL1"/>
    <property type="match status" value="5"/>
</dbReference>
<evidence type="ECO:0008006" key="3">
    <source>
        <dbReference type="Google" id="ProtNLM"/>
    </source>
</evidence>
<organism evidence="1 2">
    <name type="scientific">Bilophila wadsworthia (strain 3_1_6)</name>
    <dbReference type="NCBI Taxonomy" id="563192"/>
    <lineage>
        <taxon>Bacteria</taxon>
        <taxon>Pseudomonadati</taxon>
        <taxon>Thermodesulfobacteriota</taxon>
        <taxon>Desulfovibrionia</taxon>
        <taxon>Desulfovibrionales</taxon>
        <taxon>Desulfovibrionaceae</taxon>
        <taxon>Bilophila</taxon>
    </lineage>
</organism>
<dbReference type="Pfam" id="PF08238">
    <property type="entry name" value="Sel1"/>
    <property type="match status" value="7"/>
</dbReference>
<reference evidence="1 2" key="2">
    <citation type="submission" date="2013-04" db="EMBL/GenBank/DDBJ databases">
        <title>The Genome Sequence of Bilophila wadsworthia 3_1_6.</title>
        <authorList>
            <consortium name="The Broad Institute Genomics Platform"/>
            <person name="Earl A."/>
            <person name="Ward D."/>
            <person name="Feldgarden M."/>
            <person name="Gevers D."/>
            <person name="Sibley C."/>
            <person name="Strauss J."/>
            <person name="Allen-Vercoe E."/>
            <person name="Walker B."/>
            <person name="Young S."/>
            <person name="Zeng Q."/>
            <person name="Gargeya S."/>
            <person name="Fitzgerald M."/>
            <person name="Haas B."/>
            <person name="Abouelleil A."/>
            <person name="Allen A.W."/>
            <person name="Alvarado L."/>
            <person name="Arachchi H.M."/>
            <person name="Berlin A.M."/>
            <person name="Chapman S.B."/>
            <person name="Gainer-Dewar J."/>
            <person name="Goldberg J."/>
            <person name="Griggs A."/>
            <person name="Gujja S."/>
            <person name="Hansen M."/>
            <person name="Howarth C."/>
            <person name="Imamovic A."/>
            <person name="Ireland A."/>
            <person name="Larimer J."/>
            <person name="McCowan C."/>
            <person name="Murphy C."/>
            <person name="Pearson M."/>
            <person name="Poon T.W."/>
            <person name="Priest M."/>
            <person name="Roberts A."/>
            <person name="Saif S."/>
            <person name="Shea T."/>
            <person name="Sisk P."/>
            <person name="Sykes S."/>
            <person name="Wortman J."/>
            <person name="Nusbaum C."/>
            <person name="Birren B."/>
        </authorList>
    </citation>
    <scope>NUCLEOTIDE SEQUENCE [LARGE SCALE GENOMIC DNA]</scope>
    <source>
        <strain evidence="1 2">3_1_6</strain>
    </source>
</reference>
<dbReference type="RefSeq" id="WP_005025325.1">
    <property type="nucleotide sequence ID" value="NZ_KE150238.1"/>
</dbReference>
<evidence type="ECO:0000313" key="2">
    <source>
        <dbReference type="Proteomes" id="UP000006034"/>
    </source>
</evidence>
<dbReference type="InterPro" id="IPR050767">
    <property type="entry name" value="Sel1_AlgK"/>
</dbReference>
<gene>
    <name evidence="1" type="ORF">HMPREF0179_00833</name>
</gene>
<dbReference type="InterPro" id="IPR006597">
    <property type="entry name" value="Sel1-like"/>
</dbReference>
<dbReference type="GeneID" id="78085968"/>